<proteinExistence type="predicted"/>
<keyword evidence="2" id="KW-1185">Reference proteome</keyword>
<dbReference type="VEuPathDB" id="MicrosporidiaDB:NBO_1299gi001"/>
<dbReference type="EMBL" id="KB910206">
    <property type="protein sequence ID" value="EOB11306.1"/>
    <property type="molecule type" value="Genomic_DNA"/>
</dbReference>
<dbReference type="Proteomes" id="UP000016927">
    <property type="component" value="Unassembled WGS sequence"/>
</dbReference>
<sequence>MFVLANCNYDQNVDLELKKIDEKSYIEGNFNNIKYRGSRHDYPVNFLVIESVDSQTISFKNAQEAPFYIMEVVYETGIQQDESNVAELVKSFGTKKSMTIMKNTEIHGRLKSTVTVIDSKTQIIPPVNKNAESPLDSFLLEDIFSPEVLTHFESLDIEDISLQKEMSPFNHKDKVRFLLADALVKVLKFKYYTRDMLESTPYEIIMELFIDDIDHR</sequence>
<gene>
    <name evidence="1" type="ORF">NBO_1299gi001</name>
</gene>
<organism evidence="1 2">
    <name type="scientific">Nosema bombycis (strain CQ1 / CVCC 102059)</name>
    <name type="common">Microsporidian parasite</name>
    <name type="synonym">Pebrine of silkworm</name>
    <dbReference type="NCBI Taxonomy" id="578461"/>
    <lineage>
        <taxon>Eukaryota</taxon>
        <taxon>Fungi</taxon>
        <taxon>Fungi incertae sedis</taxon>
        <taxon>Microsporidia</taxon>
        <taxon>Nosematidae</taxon>
        <taxon>Nosema</taxon>
    </lineage>
</organism>
<name>R0KL08_NOSB1</name>
<evidence type="ECO:0000313" key="2">
    <source>
        <dbReference type="Proteomes" id="UP000016927"/>
    </source>
</evidence>
<accession>R0KL08</accession>
<evidence type="ECO:0000313" key="1">
    <source>
        <dbReference type="EMBL" id="EOB11306.1"/>
    </source>
</evidence>
<dbReference type="AlphaFoldDB" id="R0KL08"/>
<dbReference type="HOGENOM" id="CLU_083948_0_0_1"/>
<feature type="non-terminal residue" evidence="1">
    <location>
        <position position="216"/>
    </location>
</feature>
<dbReference type="OrthoDB" id="2191236at2759"/>
<reference evidence="1 2" key="1">
    <citation type="journal article" date="2013" name="BMC Genomics">
        <title>Comparative genomics of parasitic silkworm microsporidia reveal an association between genome expansion and host adaptation.</title>
        <authorList>
            <person name="Pan G."/>
            <person name="Xu J."/>
            <person name="Li T."/>
            <person name="Xia Q."/>
            <person name="Liu S.L."/>
            <person name="Zhang G."/>
            <person name="Li S."/>
            <person name="Li C."/>
            <person name="Liu H."/>
            <person name="Yang L."/>
            <person name="Liu T."/>
            <person name="Zhang X."/>
            <person name="Wu Z."/>
            <person name="Fan W."/>
            <person name="Dang X."/>
            <person name="Xiang H."/>
            <person name="Tao M."/>
            <person name="Li Y."/>
            <person name="Hu J."/>
            <person name="Li Z."/>
            <person name="Lin L."/>
            <person name="Luo J."/>
            <person name="Geng L."/>
            <person name="Wang L."/>
            <person name="Long M."/>
            <person name="Wan Y."/>
            <person name="He N."/>
            <person name="Zhang Z."/>
            <person name="Lu C."/>
            <person name="Keeling P.J."/>
            <person name="Wang J."/>
            <person name="Xiang Z."/>
            <person name="Zhou Z."/>
        </authorList>
    </citation>
    <scope>NUCLEOTIDE SEQUENCE [LARGE SCALE GENOMIC DNA]</scope>
    <source>
        <strain evidence="2">CQ1 / CVCC 102059</strain>
    </source>
</reference>
<protein>
    <submittedName>
        <fullName evidence="1">Uncharacterized protein</fullName>
    </submittedName>
</protein>